<dbReference type="GeneID" id="921247"/>
<feature type="compositionally biased region" description="Basic residues" evidence="1">
    <location>
        <begin position="102"/>
        <end position="112"/>
    </location>
</feature>
<feature type="region of interest" description="Disordered" evidence="1">
    <location>
        <begin position="1"/>
        <end position="167"/>
    </location>
</feature>
<feature type="compositionally biased region" description="Acidic residues" evidence="1">
    <location>
        <begin position="336"/>
        <end position="361"/>
    </location>
</feature>
<dbReference type="EMBL" id="AF281817">
    <property type="protein sequence ID" value="AAK57072.1"/>
    <property type="molecule type" value="Genomic_DNA"/>
</dbReference>
<dbReference type="Proteomes" id="UP000137095">
    <property type="component" value="Segment"/>
</dbReference>
<dbReference type="RefSeq" id="NP_116377.1">
    <property type="nucleotide sequence ID" value="NC_002794.1"/>
</dbReference>
<feature type="region of interest" description="Disordered" evidence="1">
    <location>
        <begin position="319"/>
        <end position="361"/>
    </location>
</feature>
<keyword evidence="3" id="KW-1185">Reference proteome</keyword>
<name>Q91TR5_TUHV1</name>
<organism evidence="2 3">
    <name type="scientific">Tupaiid herpesvirus 1 (strain 1)</name>
    <name type="common">TuHV-1</name>
    <name type="synonym">Herpesvirus tupaia (strain 1)</name>
    <dbReference type="NCBI Taxonomy" id="10397"/>
    <lineage>
        <taxon>Viruses</taxon>
        <taxon>Duplodnaviria</taxon>
        <taxon>Heunggongvirae</taxon>
        <taxon>Peploviricota</taxon>
        <taxon>Herviviricetes</taxon>
        <taxon>Herpesvirales</taxon>
        <taxon>Orthoherpesviridae</taxon>
        <taxon>Betaherpesvirinae</taxon>
        <taxon>Quwivirus</taxon>
        <taxon>Quwivirus tupaiidbeta1</taxon>
    </lineage>
</organism>
<organismHost>
    <name type="scientific">Tupaia belangeri</name>
    <name type="common">Common tree shrew</name>
    <name type="synonym">Tupaia glis belangeri</name>
    <dbReference type="NCBI Taxonomy" id="37347"/>
</organismHost>
<evidence type="ECO:0000313" key="2">
    <source>
        <dbReference type="EMBL" id="AAK57072.1"/>
    </source>
</evidence>
<feature type="compositionally biased region" description="Polar residues" evidence="1">
    <location>
        <begin position="56"/>
        <end position="70"/>
    </location>
</feature>
<dbReference type="KEGG" id="vg:921247"/>
<evidence type="ECO:0000256" key="1">
    <source>
        <dbReference type="SAM" id="MobiDB-lite"/>
    </source>
</evidence>
<protein>
    <submittedName>
        <fullName evidence="2">T29.2</fullName>
    </submittedName>
</protein>
<proteinExistence type="predicted"/>
<feature type="compositionally biased region" description="Low complexity" evidence="1">
    <location>
        <begin position="86"/>
        <end position="99"/>
    </location>
</feature>
<sequence>MIVQPDGHGSSSVCPECSRAHRANAPAPARRQEFNHSHTFSRSSWPSRPRGRLEPPSTSSSLGRAPTPSSLDRAPAAPSLDRPPTASSLDRAPAAAAADVGRRRRPRDRRSMKREPRQTERSPSGRSPRPSAFYNHRPTAPPTRTRTTRTDSRAKRQRPRTTTNDPSAGVTAFIATIVPPPIRGPSSEIEIQQGHQLPHVGLERRDVLLVQQRLVFVAAPGTAFDVLAAFVARQLRRVRGGLGTRARRAFRRVLRIRRGPEQGLRELDGLQTENPVHLSGVLFHLDEDLRVVHGAGGRSDGRACLDERTATRAAAAIDDGVESAARRRARQHLRDDEVDDDDDDDDEVDDDDDAATEEDDE</sequence>
<evidence type="ECO:0000313" key="3">
    <source>
        <dbReference type="Proteomes" id="UP000137095"/>
    </source>
</evidence>
<reference evidence="2 3" key="1">
    <citation type="journal article" date="2001" name="J. Virol.">
        <title>Analysis and characterization of the complete genome of tupaia (tree shrew) herpesvirus.</title>
        <authorList>
            <person name="Bahr U."/>
            <person name="Darai G."/>
        </authorList>
    </citation>
    <scope>NUCLEOTIDE SEQUENCE [LARGE SCALE GENOMIC DNA]</scope>
    <source>
        <strain evidence="2">2</strain>
    </source>
</reference>
<feature type="compositionally biased region" description="Low complexity" evidence="1">
    <location>
        <begin position="121"/>
        <end position="131"/>
    </location>
</feature>
<accession>Q91TR5</accession>